<protein>
    <submittedName>
        <fullName evidence="1">Uncharacterized protein</fullName>
    </submittedName>
</protein>
<dbReference type="STRING" id="1676925.ENSPKIP00000038713"/>
<evidence type="ECO:0000313" key="2">
    <source>
        <dbReference type="Proteomes" id="UP000261540"/>
    </source>
</evidence>
<reference evidence="1" key="2">
    <citation type="submission" date="2025-09" db="UniProtKB">
        <authorList>
            <consortium name="Ensembl"/>
        </authorList>
    </citation>
    <scope>IDENTIFICATION</scope>
</reference>
<dbReference type="GeneTree" id="ENSGT00730000111690"/>
<accession>A0A3B3T8C8</accession>
<reference evidence="1" key="1">
    <citation type="submission" date="2025-08" db="UniProtKB">
        <authorList>
            <consortium name="Ensembl"/>
        </authorList>
    </citation>
    <scope>IDENTIFICATION</scope>
</reference>
<dbReference type="AlphaFoldDB" id="A0A3B3T8C8"/>
<sequence length="212" mass="24414">MGIHSPSRKIQTLNSVQDLRGVTFGHKFPRHGLKLLHWLANEWIEFDSDRQMLARTDPRTREFGFHIFHNMENILPLLLGNHSCYFEVGNLHTYGAEDLPFSEDDAGSNGSNTDRIIVRMDSGDVIGEVYVTEHTPHQNSFCFDSTYRISRGLIQHINKLEESDFLQRAGYIPRKYESPRSESRETAVKMQGAEVFLRQSRSSRDICNCVIL</sequence>
<dbReference type="Proteomes" id="UP000261540">
    <property type="component" value="Unplaced"/>
</dbReference>
<proteinExistence type="predicted"/>
<dbReference type="PANTHER" id="PTHR38706">
    <property type="entry name" value="SI:CH211-198C19.1-RELATED"/>
    <property type="match status" value="1"/>
</dbReference>
<organism evidence="1 2">
    <name type="scientific">Paramormyrops kingsleyae</name>
    <dbReference type="NCBI Taxonomy" id="1676925"/>
    <lineage>
        <taxon>Eukaryota</taxon>
        <taxon>Metazoa</taxon>
        <taxon>Chordata</taxon>
        <taxon>Craniata</taxon>
        <taxon>Vertebrata</taxon>
        <taxon>Euteleostomi</taxon>
        <taxon>Actinopterygii</taxon>
        <taxon>Neopterygii</taxon>
        <taxon>Teleostei</taxon>
        <taxon>Osteoglossocephala</taxon>
        <taxon>Osteoglossomorpha</taxon>
        <taxon>Osteoglossiformes</taxon>
        <taxon>Mormyridae</taxon>
        <taxon>Paramormyrops</taxon>
    </lineage>
</organism>
<dbReference type="PANTHER" id="PTHR38706:SF3">
    <property type="entry name" value="SI:CH211-198C19.1"/>
    <property type="match status" value="1"/>
</dbReference>
<dbReference type="Ensembl" id="ENSPKIT00000019707.1">
    <property type="protein sequence ID" value="ENSPKIP00000038713.1"/>
    <property type="gene ID" value="ENSPKIG00000016384.1"/>
</dbReference>
<evidence type="ECO:0000313" key="1">
    <source>
        <dbReference type="Ensembl" id="ENSPKIP00000038713.1"/>
    </source>
</evidence>
<keyword evidence="2" id="KW-1185">Reference proteome</keyword>
<name>A0A3B3T8C8_9TELE</name>